<comment type="caution">
    <text evidence="1">The sequence shown here is derived from an EMBL/GenBank/DDBJ whole genome shotgun (WGS) entry which is preliminary data.</text>
</comment>
<dbReference type="Proteomes" id="UP000828048">
    <property type="component" value="Chromosome 2"/>
</dbReference>
<evidence type="ECO:0000313" key="2">
    <source>
        <dbReference type="Proteomes" id="UP000828048"/>
    </source>
</evidence>
<dbReference type="EMBL" id="CM037152">
    <property type="protein sequence ID" value="KAH7834525.1"/>
    <property type="molecule type" value="Genomic_DNA"/>
</dbReference>
<proteinExistence type="predicted"/>
<name>A0ACB7X209_9ERIC</name>
<organism evidence="1 2">
    <name type="scientific">Vaccinium darrowii</name>
    <dbReference type="NCBI Taxonomy" id="229202"/>
    <lineage>
        <taxon>Eukaryota</taxon>
        <taxon>Viridiplantae</taxon>
        <taxon>Streptophyta</taxon>
        <taxon>Embryophyta</taxon>
        <taxon>Tracheophyta</taxon>
        <taxon>Spermatophyta</taxon>
        <taxon>Magnoliopsida</taxon>
        <taxon>eudicotyledons</taxon>
        <taxon>Gunneridae</taxon>
        <taxon>Pentapetalae</taxon>
        <taxon>asterids</taxon>
        <taxon>Ericales</taxon>
        <taxon>Ericaceae</taxon>
        <taxon>Vaccinioideae</taxon>
        <taxon>Vaccinieae</taxon>
        <taxon>Vaccinium</taxon>
    </lineage>
</organism>
<protein>
    <submittedName>
        <fullName evidence="1">Uncharacterized protein</fullName>
    </submittedName>
</protein>
<accession>A0ACB7X209</accession>
<sequence>MEQNHSFLLDDALYCEEEEQWDDDEQQSEEERESFHMSSSITNNDGTNPSLFPLVLLEQHDLFWEDEELLSLFSKEKEIKINHLLDLENKDPDQYYSLCLARKEAVEWILKVNAYYGFTALTAILAINYLDRFMSGLHFQREKPWMIQLAAVTCLSLAAKVEETQVPLLLDLQVADAKFVFEAKTIQRMELLVLSTLRWRMNPVTPISFLDHIVRRLGLNTHLHWEFLRRSERLLLSAVADSRFVRYLPSVLATATMLHVIHQMEPAGSMDYQNQLLGVLNLSREKVNDCYQLITELSSTTTTGFFFNGQQTNPSHKRKYDQIPNSPSGVIDAYFSCSDSSNDSWAVVGSAVSSSPDQPLLKKKNRSSAQEQQQQQMLLPLSLSRVFVDVLGSPR</sequence>
<gene>
    <name evidence="1" type="ORF">Vadar_017009</name>
</gene>
<evidence type="ECO:0000313" key="1">
    <source>
        <dbReference type="EMBL" id="KAH7834525.1"/>
    </source>
</evidence>
<keyword evidence="2" id="KW-1185">Reference proteome</keyword>
<reference evidence="1 2" key="1">
    <citation type="journal article" date="2021" name="Hortic Res">
        <title>High-quality reference genome and annotation aids understanding of berry development for evergreen blueberry (Vaccinium darrowii).</title>
        <authorList>
            <person name="Yu J."/>
            <person name="Hulse-Kemp A.M."/>
            <person name="Babiker E."/>
            <person name="Staton M."/>
        </authorList>
    </citation>
    <scope>NUCLEOTIDE SEQUENCE [LARGE SCALE GENOMIC DNA]</scope>
    <source>
        <strain evidence="2">cv. NJ 8807/NJ 8810</strain>
        <tissue evidence="1">Young leaf</tissue>
    </source>
</reference>